<keyword evidence="3" id="KW-1185">Reference proteome</keyword>
<reference evidence="2 3" key="1">
    <citation type="submission" date="2022-01" db="EMBL/GenBank/DDBJ databases">
        <authorList>
            <person name="Xiong W."/>
            <person name="Schranz E."/>
        </authorList>
    </citation>
    <scope>NUCLEOTIDE SEQUENCE [LARGE SCALE GENOMIC DNA]</scope>
</reference>
<organism evidence="2 3">
    <name type="scientific">Lactuca virosa</name>
    <dbReference type="NCBI Taxonomy" id="75947"/>
    <lineage>
        <taxon>Eukaryota</taxon>
        <taxon>Viridiplantae</taxon>
        <taxon>Streptophyta</taxon>
        <taxon>Embryophyta</taxon>
        <taxon>Tracheophyta</taxon>
        <taxon>Spermatophyta</taxon>
        <taxon>Magnoliopsida</taxon>
        <taxon>eudicotyledons</taxon>
        <taxon>Gunneridae</taxon>
        <taxon>Pentapetalae</taxon>
        <taxon>asterids</taxon>
        <taxon>campanulids</taxon>
        <taxon>Asterales</taxon>
        <taxon>Asteraceae</taxon>
        <taxon>Cichorioideae</taxon>
        <taxon>Cichorieae</taxon>
        <taxon>Lactucinae</taxon>
        <taxon>Lactuca</taxon>
    </lineage>
</organism>
<dbReference type="Proteomes" id="UP001157418">
    <property type="component" value="Unassembled WGS sequence"/>
</dbReference>
<evidence type="ECO:0000256" key="1">
    <source>
        <dbReference type="SAM" id="MobiDB-lite"/>
    </source>
</evidence>
<protein>
    <submittedName>
        <fullName evidence="2">Uncharacterized protein</fullName>
    </submittedName>
</protein>
<comment type="caution">
    <text evidence="2">The sequence shown here is derived from an EMBL/GenBank/DDBJ whole genome shotgun (WGS) entry which is preliminary data.</text>
</comment>
<evidence type="ECO:0000313" key="3">
    <source>
        <dbReference type="Proteomes" id="UP001157418"/>
    </source>
</evidence>
<accession>A0AAU9N6E4</accession>
<evidence type="ECO:0000313" key="2">
    <source>
        <dbReference type="EMBL" id="CAH1428488.1"/>
    </source>
</evidence>
<sequence>MKNWFAMSLLWTENDNKGNKKGLQLSMAVVLTTGDNYWSRKTHNCYSIVGISTKLIKECVKKKNKQGNTTKPVDSSSRNQGSYKTHCISTRVWESRKVENQFFIDTEFWENIAILAIGCINLGGRIH</sequence>
<feature type="region of interest" description="Disordered" evidence="1">
    <location>
        <begin position="63"/>
        <end position="82"/>
    </location>
</feature>
<feature type="compositionally biased region" description="Polar residues" evidence="1">
    <location>
        <begin position="66"/>
        <end position="82"/>
    </location>
</feature>
<gene>
    <name evidence="2" type="ORF">LVIROSA_LOCUS15414</name>
</gene>
<dbReference type="EMBL" id="CAKMRJ010002223">
    <property type="protein sequence ID" value="CAH1428488.1"/>
    <property type="molecule type" value="Genomic_DNA"/>
</dbReference>
<name>A0AAU9N6E4_9ASTR</name>
<proteinExistence type="predicted"/>
<dbReference type="AlphaFoldDB" id="A0AAU9N6E4"/>